<evidence type="ECO:0000313" key="1">
    <source>
        <dbReference type="EMBL" id="KAH9830498.1"/>
    </source>
</evidence>
<gene>
    <name evidence="1" type="ORF">C8Q71DRAFT_368342</name>
</gene>
<reference evidence="1 2" key="1">
    <citation type="journal article" date="2021" name="Environ. Microbiol.">
        <title>Gene family expansions and transcriptome signatures uncover fungal adaptations to wood decay.</title>
        <authorList>
            <person name="Hage H."/>
            <person name="Miyauchi S."/>
            <person name="Viragh M."/>
            <person name="Drula E."/>
            <person name="Min B."/>
            <person name="Chaduli D."/>
            <person name="Navarro D."/>
            <person name="Favel A."/>
            <person name="Norest M."/>
            <person name="Lesage-Meessen L."/>
            <person name="Balint B."/>
            <person name="Merenyi Z."/>
            <person name="de Eugenio L."/>
            <person name="Morin E."/>
            <person name="Martinez A.T."/>
            <person name="Baldrian P."/>
            <person name="Stursova M."/>
            <person name="Martinez M.J."/>
            <person name="Novotny C."/>
            <person name="Magnuson J.K."/>
            <person name="Spatafora J.W."/>
            <person name="Maurice S."/>
            <person name="Pangilinan J."/>
            <person name="Andreopoulos W."/>
            <person name="LaButti K."/>
            <person name="Hundley H."/>
            <person name="Na H."/>
            <person name="Kuo A."/>
            <person name="Barry K."/>
            <person name="Lipzen A."/>
            <person name="Henrissat B."/>
            <person name="Riley R."/>
            <person name="Ahrendt S."/>
            <person name="Nagy L.G."/>
            <person name="Grigoriev I.V."/>
            <person name="Martin F."/>
            <person name="Rosso M.N."/>
        </authorList>
    </citation>
    <scope>NUCLEOTIDE SEQUENCE [LARGE SCALE GENOMIC DNA]</scope>
    <source>
        <strain evidence="1 2">CIRM-BRFM 1785</strain>
    </source>
</reference>
<organism evidence="1 2">
    <name type="scientific">Rhodofomes roseus</name>
    <dbReference type="NCBI Taxonomy" id="34475"/>
    <lineage>
        <taxon>Eukaryota</taxon>
        <taxon>Fungi</taxon>
        <taxon>Dikarya</taxon>
        <taxon>Basidiomycota</taxon>
        <taxon>Agaricomycotina</taxon>
        <taxon>Agaricomycetes</taxon>
        <taxon>Polyporales</taxon>
        <taxon>Rhodofomes</taxon>
    </lineage>
</organism>
<evidence type="ECO:0000313" key="2">
    <source>
        <dbReference type="Proteomes" id="UP000814176"/>
    </source>
</evidence>
<dbReference type="Pfam" id="PF20174">
    <property type="entry name" value="DUF6540"/>
    <property type="match status" value="1"/>
</dbReference>
<protein>
    <submittedName>
        <fullName evidence="1">Uncharacterized protein</fullName>
    </submittedName>
</protein>
<dbReference type="GeneID" id="71998847"/>
<name>A0ABQ8K196_9APHY</name>
<dbReference type="RefSeq" id="XP_047773802.1">
    <property type="nucleotide sequence ID" value="XM_047918115.1"/>
</dbReference>
<comment type="caution">
    <text evidence="1">The sequence shown here is derived from an EMBL/GenBank/DDBJ whole genome shotgun (WGS) entry which is preliminary data.</text>
</comment>
<dbReference type="EMBL" id="JADCUA010000031">
    <property type="protein sequence ID" value="KAH9830498.1"/>
    <property type="molecule type" value="Genomic_DNA"/>
</dbReference>
<keyword evidence="2" id="KW-1185">Reference proteome</keyword>
<accession>A0ABQ8K196</accession>
<sequence length="158" mass="18004">MPNGPTIPIGGIYAGLFSRRDGTFHWTVMVPLNDTVCEKFHATEDSNGWRYEHTPHTVVTSRTACVVVKIAQLNNLTIEYLDRLLSTIPMETLPADQGQQFTCRIWFREAIRRLHKAGVLQCPSVNNLEFELKDQASSHYMNLERGATYKVLTSEYSK</sequence>
<proteinExistence type="predicted"/>
<dbReference type="InterPro" id="IPR046670">
    <property type="entry name" value="DUF6540"/>
</dbReference>
<dbReference type="Proteomes" id="UP000814176">
    <property type="component" value="Unassembled WGS sequence"/>
</dbReference>